<name>A0AAV2CCX2_9ROSI</name>
<accession>A0AAV2CCX2</accession>
<reference evidence="8 9" key="1">
    <citation type="submission" date="2024-04" db="EMBL/GenBank/DDBJ databases">
        <authorList>
            <person name="Fracassetti M."/>
        </authorList>
    </citation>
    <scope>NUCLEOTIDE SEQUENCE [LARGE SCALE GENOMIC DNA]</scope>
</reference>
<evidence type="ECO:0000256" key="4">
    <source>
        <dbReference type="RuleBase" id="RU003690"/>
    </source>
</evidence>
<dbReference type="GO" id="GO:0005975">
    <property type="term" value="P:carbohydrate metabolic process"/>
    <property type="evidence" value="ECO:0007669"/>
    <property type="project" value="InterPro"/>
</dbReference>
<keyword evidence="2 5" id="KW-0378">Hydrolase</keyword>
<dbReference type="Gene3D" id="3.20.20.80">
    <property type="entry name" value="Glycosidases"/>
    <property type="match status" value="1"/>
</dbReference>
<dbReference type="InterPro" id="IPR001360">
    <property type="entry name" value="Glyco_hydro_1"/>
</dbReference>
<evidence type="ECO:0000256" key="2">
    <source>
        <dbReference type="ARBA" id="ARBA00022801"/>
    </source>
</evidence>
<dbReference type="PROSITE" id="PS00572">
    <property type="entry name" value="GLYCOSYL_HYDROL_F1_1"/>
    <property type="match status" value="1"/>
</dbReference>
<dbReference type="FunFam" id="3.20.20.80:FF:000022">
    <property type="entry name" value="Beta-glucosidase 11"/>
    <property type="match status" value="1"/>
</dbReference>
<feature type="compositionally biased region" description="Basic residues" evidence="6">
    <location>
        <begin position="565"/>
        <end position="576"/>
    </location>
</feature>
<comment type="similarity">
    <text evidence="1 4">Belongs to the glycosyl hydrolase 1 family.</text>
</comment>
<dbReference type="PANTHER" id="PTHR10353:SF323">
    <property type="entry name" value="LINAMARASE"/>
    <property type="match status" value="1"/>
</dbReference>
<evidence type="ECO:0008006" key="10">
    <source>
        <dbReference type="Google" id="ProtNLM"/>
    </source>
</evidence>
<organism evidence="8 9">
    <name type="scientific">Linum trigynum</name>
    <dbReference type="NCBI Taxonomy" id="586398"/>
    <lineage>
        <taxon>Eukaryota</taxon>
        <taxon>Viridiplantae</taxon>
        <taxon>Streptophyta</taxon>
        <taxon>Embryophyta</taxon>
        <taxon>Tracheophyta</taxon>
        <taxon>Spermatophyta</taxon>
        <taxon>Magnoliopsida</taxon>
        <taxon>eudicotyledons</taxon>
        <taxon>Gunneridae</taxon>
        <taxon>Pentapetalae</taxon>
        <taxon>rosids</taxon>
        <taxon>fabids</taxon>
        <taxon>Malpighiales</taxon>
        <taxon>Linaceae</taxon>
        <taxon>Linum</taxon>
    </lineage>
</organism>
<dbReference type="AlphaFoldDB" id="A0AAV2CCX2"/>
<protein>
    <recommendedName>
        <fullName evidence="10">Beta-glucosidase</fullName>
    </recommendedName>
</protein>
<feature type="region of interest" description="Disordered" evidence="6">
    <location>
        <begin position="544"/>
        <end position="576"/>
    </location>
</feature>
<dbReference type="PANTHER" id="PTHR10353">
    <property type="entry name" value="GLYCOSYL HYDROLASE"/>
    <property type="match status" value="1"/>
</dbReference>
<dbReference type="GO" id="GO:0008422">
    <property type="term" value="F:beta-glucosidase activity"/>
    <property type="evidence" value="ECO:0007669"/>
    <property type="project" value="TreeGrafter"/>
</dbReference>
<proteinExistence type="inferred from homology"/>
<dbReference type="PROSITE" id="PS00653">
    <property type="entry name" value="GLYCOSYL_HYDROL_F1_2"/>
    <property type="match status" value="1"/>
</dbReference>
<feature type="chain" id="PRO_5043942991" description="Beta-glucosidase" evidence="7">
    <location>
        <begin position="29"/>
        <end position="576"/>
    </location>
</feature>
<dbReference type="InterPro" id="IPR018120">
    <property type="entry name" value="Glyco_hydro_1_AS"/>
</dbReference>
<keyword evidence="5" id="KW-0326">Glycosidase</keyword>
<keyword evidence="7" id="KW-0732">Signal</keyword>
<dbReference type="PRINTS" id="PR00131">
    <property type="entry name" value="GLHYDRLASE1"/>
</dbReference>
<dbReference type="Pfam" id="PF00232">
    <property type="entry name" value="Glyco_hydro_1"/>
    <property type="match status" value="1"/>
</dbReference>
<dbReference type="Proteomes" id="UP001497516">
    <property type="component" value="Chromosome 1"/>
</dbReference>
<keyword evidence="9" id="KW-1185">Reference proteome</keyword>
<dbReference type="SUPFAM" id="SSF51445">
    <property type="entry name" value="(Trans)glycosidases"/>
    <property type="match status" value="1"/>
</dbReference>
<evidence type="ECO:0000256" key="5">
    <source>
        <dbReference type="RuleBase" id="RU004468"/>
    </source>
</evidence>
<evidence type="ECO:0000313" key="8">
    <source>
        <dbReference type="EMBL" id="CAL1353731.1"/>
    </source>
</evidence>
<gene>
    <name evidence="8" type="ORF">LTRI10_LOCUS1607</name>
</gene>
<feature type="signal peptide" evidence="7">
    <location>
        <begin position="1"/>
        <end position="28"/>
    </location>
</feature>
<feature type="compositionally biased region" description="Low complexity" evidence="6">
    <location>
        <begin position="552"/>
        <end position="564"/>
    </location>
</feature>
<evidence type="ECO:0000256" key="3">
    <source>
        <dbReference type="PROSITE-ProRule" id="PRU10055"/>
    </source>
</evidence>
<feature type="active site" description="Nucleophile" evidence="3">
    <location>
        <position position="434"/>
    </location>
</feature>
<evidence type="ECO:0000313" key="9">
    <source>
        <dbReference type="Proteomes" id="UP001497516"/>
    </source>
</evidence>
<evidence type="ECO:0000256" key="6">
    <source>
        <dbReference type="SAM" id="MobiDB-lite"/>
    </source>
</evidence>
<dbReference type="InterPro" id="IPR033132">
    <property type="entry name" value="GH_1_N_CS"/>
</dbReference>
<evidence type="ECO:0000256" key="1">
    <source>
        <dbReference type="ARBA" id="ARBA00010838"/>
    </source>
</evidence>
<dbReference type="InterPro" id="IPR017853">
    <property type="entry name" value="GH"/>
</dbReference>
<dbReference type="EMBL" id="OZ034813">
    <property type="protein sequence ID" value="CAL1353731.1"/>
    <property type="molecule type" value="Genomic_DNA"/>
</dbReference>
<sequence length="576" mass="65901">MARFRGFPTMSFLPVLVSITLLLARATAEDPAFPDPCQSYTYNPSDTLPYGRANFPPGFVFGTATSAYQVEGAANQSCRGPSVWDKFAHQFPERIADRSNGDVAIDMYNLFVEDIQRMKYMNVDAYRLSISWSRVIPYGKRSTGVNREGIDFYHRVIDLLKQNGIEPYVTIWHWDTPQALEAEYGGFLSRDIVKDFEDYCDLLFEEYGGKITKWITLNEPVTYVMRGYDEGLMAPGRCSTWVNHACLAGNSGTEPYIVTHNLLLAHAAGYRLYQQKYKASQGGEVGITIVTFWFVPYTDTTADIDAAQRSLDFMYGWYMDPITYGHYPRNMIDLVGSRLPTFTSEESRSLKGSYDFLGLNYYTAYYSMNNPNFDPEHLEYLKDSHAITTATGANGELIGPELGTSWQYLYPQGLQYLLNYTKDTYRNPHIYITENGLSQEDDPTQSIEEATQDDTRISFYDSHLDSVLQSMIGYNVNVSGFFAWSFADNYEWNDGYSVRFGFYYIDYTDGQLTRYPKSSACWYTNFLNRNAPTGQTLIRQKTIHSDKLQAQPTARRPSAAGGRRALPRRPRQFSRW</sequence>
<evidence type="ECO:0000256" key="7">
    <source>
        <dbReference type="SAM" id="SignalP"/>
    </source>
</evidence>